<dbReference type="AlphaFoldDB" id="W6YAQ5"/>
<proteinExistence type="predicted"/>
<keyword evidence="1" id="KW-0812">Transmembrane</keyword>
<dbReference type="GeneID" id="19153664"/>
<evidence type="ECO:0000313" key="4">
    <source>
        <dbReference type="Proteomes" id="UP000053841"/>
    </source>
</evidence>
<evidence type="ECO:0000256" key="1">
    <source>
        <dbReference type="SAM" id="Phobius"/>
    </source>
</evidence>
<gene>
    <name evidence="3" type="ORF">COCCADRAFT_9393</name>
</gene>
<keyword evidence="2" id="KW-0732">Signal</keyword>
<dbReference type="eggNOG" id="ENOG502STNH">
    <property type="taxonomic scope" value="Eukaryota"/>
</dbReference>
<name>W6YAQ5_COCC2</name>
<dbReference type="KEGG" id="bze:COCCADRAFT_9393"/>
<keyword evidence="1" id="KW-1133">Transmembrane helix</keyword>
<accession>W6YAQ5</accession>
<dbReference type="Proteomes" id="UP000053841">
    <property type="component" value="Unassembled WGS sequence"/>
</dbReference>
<evidence type="ECO:0000313" key="3">
    <source>
        <dbReference type="EMBL" id="EUC28186.1"/>
    </source>
</evidence>
<dbReference type="EMBL" id="KI964835">
    <property type="protein sequence ID" value="EUC28186.1"/>
    <property type="molecule type" value="Genomic_DNA"/>
</dbReference>
<feature type="signal peptide" evidence="2">
    <location>
        <begin position="1"/>
        <end position="21"/>
    </location>
</feature>
<reference evidence="3 4" key="1">
    <citation type="journal article" date="2013" name="PLoS Genet.">
        <title>Comparative genome structure, secondary metabolite, and effector coding capacity across Cochliobolus pathogens.</title>
        <authorList>
            <person name="Condon B.J."/>
            <person name="Leng Y."/>
            <person name="Wu D."/>
            <person name="Bushley K.E."/>
            <person name="Ohm R.A."/>
            <person name="Otillar R."/>
            <person name="Martin J."/>
            <person name="Schackwitz W."/>
            <person name="Grimwood J."/>
            <person name="MohdZainudin N."/>
            <person name="Xue C."/>
            <person name="Wang R."/>
            <person name="Manning V.A."/>
            <person name="Dhillon B."/>
            <person name="Tu Z.J."/>
            <person name="Steffenson B.J."/>
            <person name="Salamov A."/>
            <person name="Sun H."/>
            <person name="Lowry S."/>
            <person name="LaButti K."/>
            <person name="Han J."/>
            <person name="Copeland A."/>
            <person name="Lindquist E."/>
            <person name="Barry K."/>
            <person name="Schmutz J."/>
            <person name="Baker S.E."/>
            <person name="Ciuffetti L.M."/>
            <person name="Grigoriev I.V."/>
            <person name="Zhong S."/>
            <person name="Turgeon B.G."/>
        </authorList>
    </citation>
    <scope>NUCLEOTIDE SEQUENCE [LARGE SCALE GENOMIC DNA]</scope>
    <source>
        <strain evidence="3 4">26-R-13</strain>
    </source>
</reference>
<keyword evidence="4" id="KW-1185">Reference proteome</keyword>
<protein>
    <submittedName>
        <fullName evidence="3">Uncharacterized protein</fullName>
    </submittedName>
</protein>
<organism evidence="3 4">
    <name type="scientific">Cochliobolus carbonum (strain 26-R-13)</name>
    <name type="common">Maize leaf spot fungus</name>
    <name type="synonym">Bipolaris zeicola</name>
    <dbReference type="NCBI Taxonomy" id="930089"/>
    <lineage>
        <taxon>Eukaryota</taxon>
        <taxon>Fungi</taxon>
        <taxon>Dikarya</taxon>
        <taxon>Ascomycota</taxon>
        <taxon>Pezizomycotina</taxon>
        <taxon>Dothideomycetes</taxon>
        <taxon>Pleosporomycetidae</taxon>
        <taxon>Pleosporales</taxon>
        <taxon>Pleosporineae</taxon>
        <taxon>Pleosporaceae</taxon>
        <taxon>Bipolaris</taxon>
    </lineage>
</organism>
<feature type="chain" id="PRO_5004885473" evidence="2">
    <location>
        <begin position="22"/>
        <end position="167"/>
    </location>
</feature>
<sequence length="167" mass="18030">MYTSLFAPLFLLLSIFHLAAATPSARNVIIPGRLNNDLDTRQVSVTPSQQELCLDYERTANISTVGANGSYRTVVMQKANVGTLTSAALMNAAMAKLPALTADRDLNSRCGNWTEIALVEAEKNFTQGIVLQFTTEGLPVGIKNGPEVIVIVALICVLFSVVWVFAE</sequence>
<evidence type="ECO:0000256" key="2">
    <source>
        <dbReference type="SAM" id="SignalP"/>
    </source>
</evidence>
<dbReference type="OrthoDB" id="3438213at2759"/>
<dbReference type="HOGENOM" id="CLU_139877_1_0_1"/>
<keyword evidence="1" id="KW-0472">Membrane</keyword>
<dbReference type="RefSeq" id="XP_007717508.1">
    <property type="nucleotide sequence ID" value="XM_007719318.1"/>
</dbReference>
<feature type="transmembrane region" description="Helical" evidence="1">
    <location>
        <begin position="148"/>
        <end position="166"/>
    </location>
</feature>